<evidence type="ECO:0000259" key="8">
    <source>
        <dbReference type="Pfam" id="PF02837"/>
    </source>
</evidence>
<feature type="region of interest" description="Disordered" evidence="4">
    <location>
        <begin position="1020"/>
        <end position="1041"/>
    </location>
</feature>
<keyword evidence="10" id="KW-1185">Reference proteome</keyword>
<dbReference type="InterPro" id="IPR013783">
    <property type="entry name" value="Ig-like_fold"/>
</dbReference>
<evidence type="ECO:0000313" key="9">
    <source>
        <dbReference type="EMBL" id="MST97479.1"/>
    </source>
</evidence>
<dbReference type="SUPFAM" id="SSF49303">
    <property type="entry name" value="beta-Galactosidase/glucuronidase domain"/>
    <property type="match status" value="1"/>
</dbReference>
<dbReference type="PANTHER" id="PTHR42732:SF1">
    <property type="entry name" value="BETA-MANNOSIDASE"/>
    <property type="match status" value="1"/>
</dbReference>
<evidence type="ECO:0000256" key="4">
    <source>
        <dbReference type="SAM" id="MobiDB-lite"/>
    </source>
</evidence>
<feature type="domain" description="Glycoside hydrolase family 2 catalytic" evidence="7">
    <location>
        <begin position="351"/>
        <end position="490"/>
    </location>
</feature>
<dbReference type="InterPro" id="IPR051913">
    <property type="entry name" value="GH2_Domain-Containing"/>
</dbReference>
<dbReference type="InterPro" id="IPR036156">
    <property type="entry name" value="Beta-gal/glucu_dom_sf"/>
</dbReference>
<evidence type="ECO:0000256" key="5">
    <source>
        <dbReference type="SAM" id="SignalP"/>
    </source>
</evidence>
<dbReference type="Pfam" id="PF02836">
    <property type="entry name" value="Glyco_hydro_2_C"/>
    <property type="match status" value="1"/>
</dbReference>
<reference evidence="9 10" key="1">
    <citation type="submission" date="2019-08" db="EMBL/GenBank/DDBJ databases">
        <title>In-depth cultivation of the pig gut microbiome towards novel bacterial diversity and tailored functional studies.</title>
        <authorList>
            <person name="Wylensek D."/>
            <person name="Hitch T.C.A."/>
            <person name="Clavel T."/>
        </authorList>
    </citation>
    <scope>NUCLEOTIDE SEQUENCE [LARGE SCALE GENOMIC DNA]</scope>
    <source>
        <strain evidence="9 10">BBE-744-WT-12</strain>
    </source>
</reference>
<dbReference type="PANTHER" id="PTHR42732">
    <property type="entry name" value="BETA-GALACTOSIDASE"/>
    <property type="match status" value="1"/>
</dbReference>
<gene>
    <name evidence="9" type="ORF">FYJ85_10550</name>
</gene>
<accession>A0A844G547</accession>
<dbReference type="InterPro" id="IPR008979">
    <property type="entry name" value="Galactose-bd-like_sf"/>
</dbReference>
<dbReference type="Gene3D" id="2.60.120.260">
    <property type="entry name" value="Galactose-binding domain-like"/>
    <property type="match status" value="1"/>
</dbReference>
<dbReference type="InterPro" id="IPR006104">
    <property type="entry name" value="Glyco_hydro_2_N"/>
</dbReference>
<dbReference type="GO" id="GO:0004553">
    <property type="term" value="F:hydrolase activity, hydrolyzing O-glycosyl compounds"/>
    <property type="evidence" value="ECO:0007669"/>
    <property type="project" value="InterPro"/>
</dbReference>
<name>A0A844G547_9BACT</name>
<dbReference type="RefSeq" id="WP_154418399.1">
    <property type="nucleotide sequence ID" value="NZ_VUNS01000010.1"/>
</dbReference>
<dbReference type="Gene3D" id="2.60.40.10">
    <property type="entry name" value="Immunoglobulins"/>
    <property type="match status" value="1"/>
</dbReference>
<keyword evidence="2 9" id="KW-0378">Hydrolase</keyword>
<evidence type="ECO:0000259" key="7">
    <source>
        <dbReference type="Pfam" id="PF02836"/>
    </source>
</evidence>
<evidence type="ECO:0000256" key="2">
    <source>
        <dbReference type="ARBA" id="ARBA00022801"/>
    </source>
</evidence>
<comment type="caution">
    <text evidence="9">The sequence shown here is derived from an EMBL/GenBank/DDBJ whole genome shotgun (WGS) entry which is preliminary data.</text>
</comment>
<dbReference type="InterPro" id="IPR006103">
    <property type="entry name" value="Glyco_hydro_2_cat"/>
</dbReference>
<dbReference type="PRINTS" id="PR00132">
    <property type="entry name" value="GLHYDRLASE2"/>
</dbReference>
<dbReference type="SUPFAM" id="SSF49785">
    <property type="entry name" value="Galactose-binding domain-like"/>
    <property type="match status" value="1"/>
</dbReference>
<feature type="chain" id="PRO_5032999326" evidence="5">
    <location>
        <begin position="22"/>
        <end position="1377"/>
    </location>
</feature>
<dbReference type="GO" id="GO:0005975">
    <property type="term" value="P:carbohydrate metabolic process"/>
    <property type="evidence" value="ECO:0007669"/>
    <property type="project" value="InterPro"/>
</dbReference>
<dbReference type="Pfam" id="PF02837">
    <property type="entry name" value="Glyco_hydro_2_N"/>
    <property type="match status" value="1"/>
</dbReference>
<evidence type="ECO:0000313" key="10">
    <source>
        <dbReference type="Proteomes" id="UP000435649"/>
    </source>
</evidence>
<dbReference type="SUPFAM" id="SSF51445">
    <property type="entry name" value="(Trans)glycosidases"/>
    <property type="match status" value="1"/>
</dbReference>
<dbReference type="Gene3D" id="3.20.20.80">
    <property type="entry name" value="Glycosidases"/>
    <property type="match status" value="1"/>
</dbReference>
<organism evidence="9 10">
    <name type="scientific">Victivallis lenta</name>
    <dbReference type="NCBI Taxonomy" id="2606640"/>
    <lineage>
        <taxon>Bacteria</taxon>
        <taxon>Pseudomonadati</taxon>
        <taxon>Lentisphaerota</taxon>
        <taxon>Lentisphaeria</taxon>
        <taxon>Victivallales</taxon>
        <taxon>Victivallaceae</taxon>
        <taxon>Victivallis</taxon>
    </lineage>
</organism>
<feature type="signal peptide" evidence="5">
    <location>
        <begin position="1"/>
        <end position="21"/>
    </location>
</feature>
<proteinExistence type="inferred from homology"/>
<dbReference type="InterPro" id="IPR017853">
    <property type="entry name" value="GH"/>
</dbReference>
<comment type="similarity">
    <text evidence="1">Belongs to the glycosyl hydrolase 2 family.</text>
</comment>
<sequence>MIRTFLAAGAAVFTLAAAAAADIPPFNPPPEPIAPAGTTIGPDKVRFTPPGGPEIDSGRFAAVRSLNGEWLCSGLERSATPFPAGTDAGKGCEKPGFDDSKWDKIAVPLNWYRKYPKIYKEDEPYVKGWYRKTIDLTAAELRNKAVLLRFGTVGYEATLWVNGEKAGSHHGDFVPWEIDITRFLKPGKNLLALQVFSDFGPARSKIRLGARTYGSQWSVSNIKGGIWQDVDLVFTTPVRIERLLVTPHLADDTVELDYRIENPADRPVDVEIGAAVTTALKTGPNKLNAAAAPETLRLRPGRNAGSISVRLKDPVRWEPGNPFLYYATLYLLQDGRPLTARSERFGFRDFTIRNGKFHLNGRRIYLFGENLRSVNFGGLGDEEANRKHLIDKLQGFKSLGYNIIRNAHMPALPELYRYADEIGLMIYDEWGWCFTNFIDEPEFSKRNPVELEEWLVRDYNHPSVVLWSCGNEVVHRDNPSVQRQLDRQVELVRAFDKQKRPAGSFSGSASWTSYGRDPRTTDFLDLHSYIGNGGSPWTIWNRNFDTMYNGSLRDYKIDGSRLPMPYIIWECVGFSWGGMTDRSFRPNDMKQYAKYAAKPTSWGEPNGIGYSGTIGLAKALQPGSMDYAKEVYGKRLLELMRQDERIDGFAPWFHGYRLKAATLWNQPVLVGLRDEQSIMPRGLFSGRENDFTLYIADSTDRPVPAGTAELTCVTADGRELPAGTFPTPAAEPFRVATAPVRFRVPDGVRGDAQLRLVLKVNGREISRNFYDCFVQDPAILTVPVRTAKRVVVLDTGSREDAGRTGAVLKQLGIPFAIVPGSASPGKADVAIIPAAEENAEPMKIDRKALFDWVRQGGTLLVLEQSYVTGPAVNDMAVLTSSNTFVDLVHPAHPVFKGLSQKNFDTWSGAKDGFVISGGIAPFSVNALAVKGPMLGGRSIETAILEAAVGKGAIFWTQLNAIALWGKESSASTYLRNVLEYVLGTGRFDKIEPLAANQDGSFPAVEKNLVPLDLTGHANRSFTDEADNDGKGGWTDQGSNDFRNMPLGRQKAAGVLFEIIDPAKNGGKSCIVLRGTERPNFPDAARGIPVNGRFSRLFFLHTAAWDGAEAGRYRMHYADGSTVDYPLIPGVNIGDWWNCGYLSNAMPGILRPNLSKEVGTYVAAWENPFPEKEIKTMDFLSASCPDANTINFDPSKTPVPVLIAATGERANPAPLAIDTAAKPGVWSKGGNTVKGAPLPVQSDKTAVLPDGSTGRVREITFPKASGQEAPYTFVKFDPSPWDGREYHYLTFWLKTPTAGALDLAVAEKDWESALRKSVTVGGDGPEWRKIRIPLPQMGLDKMKGRQLRGEFFLYNGSNRRFRYPRPAITFQITGIELE</sequence>
<feature type="domain" description="Glycoside hydrolase family 2 immunoglobulin-like beta-sandwich" evidence="6">
    <location>
        <begin position="238"/>
        <end position="348"/>
    </location>
</feature>
<protein>
    <submittedName>
        <fullName evidence="9">Glycoside hydrolase family 2</fullName>
    </submittedName>
</protein>
<evidence type="ECO:0000259" key="6">
    <source>
        <dbReference type="Pfam" id="PF00703"/>
    </source>
</evidence>
<dbReference type="Pfam" id="PF00703">
    <property type="entry name" value="Glyco_hydro_2"/>
    <property type="match status" value="1"/>
</dbReference>
<feature type="domain" description="Glycosyl hydrolases family 2 sugar binding" evidence="8">
    <location>
        <begin position="126"/>
        <end position="197"/>
    </location>
</feature>
<evidence type="ECO:0000256" key="3">
    <source>
        <dbReference type="ARBA" id="ARBA00023295"/>
    </source>
</evidence>
<dbReference type="EMBL" id="VUNS01000010">
    <property type="protein sequence ID" value="MST97479.1"/>
    <property type="molecule type" value="Genomic_DNA"/>
</dbReference>
<keyword evidence="3" id="KW-0326">Glycosidase</keyword>
<keyword evidence="5" id="KW-0732">Signal</keyword>
<dbReference type="Proteomes" id="UP000435649">
    <property type="component" value="Unassembled WGS sequence"/>
</dbReference>
<dbReference type="InterPro" id="IPR006101">
    <property type="entry name" value="Glyco_hydro_2"/>
</dbReference>
<dbReference type="InterPro" id="IPR006102">
    <property type="entry name" value="Ig-like_GH2"/>
</dbReference>
<evidence type="ECO:0000256" key="1">
    <source>
        <dbReference type="ARBA" id="ARBA00007401"/>
    </source>
</evidence>